<evidence type="ECO:0000313" key="7">
    <source>
        <dbReference type="Proteomes" id="UP000636264"/>
    </source>
</evidence>
<evidence type="ECO:0000313" key="6">
    <source>
        <dbReference type="EMBL" id="GGA79734.1"/>
    </source>
</evidence>
<dbReference type="AlphaFoldDB" id="A0A916S388"/>
<reference evidence="6" key="2">
    <citation type="submission" date="2020-09" db="EMBL/GenBank/DDBJ databases">
        <authorList>
            <person name="Sun Q."/>
            <person name="Zhou Y."/>
        </authorList>
    </citation>
    <scope>NUCLEOTIDE SEQUENCE</scope>
    <source>
        <strain evidence="6">CGMCC 1.15320</strain>
    </source>
</reference>
<evidence type="ECO:0000256" key="3">
    <source>
        <dbReference type="ARBA" id="ARBA00020071"/>
    </source>
</evidence>
<comment type="caution">
    <text evidence="6">The sequence shown here is derived from an EMBL/GenBank/DDBJ whole genome shotgun (WGS) entry which is preliminary data.</text>
</comment>
<evidence type="ECO:0000256" key="1">
    <source>
        <dbReference type="ARBA" id="ARBA00003236"/>
    </source>
</evidence>
<dbReference type="SUPFAM" id="SSF88713">
    <property type="entry name" value="Glycoside hydrolase/deacetylase"/>
    <property type="match status" value="1"/>
</dbReference>
<proteinExistence type="inferred from homology"/>
<dbReference type="GO" id="GO:0005975">
    <property type="term" value="P:carbohydrate metabolic process"/>
    <property type="evidence" value="ECO:0007669"/>
    <property type="project" value="InterPro"/>
</dbReference>
<reference evidence="6" key="1">
    <citation type="journal article" date="2014" name="Int. J. Syst. Evol. Microbiol.">
        <title>Complete genome sequence of Corynebacterium casei LMG S-19264T (=DSM 44701T), isolated from a smear-ripened cheese.</title>
        <authorList>
            <consortium name="US DOE Joint Genome Institute (JGI-PGF)"/>
            <person name="Walter F."/>
            <person name="Albersmeier A."/>
            <person name="Kalinowski J."/>
            <person name="Ruckert C."/>
        </authorList>
    </citation>
    <scope>NUCLEOTIDE SEQUENCE</scope>
    <source>
        <strain evidence="6">CGMCC 1.15320</strain>
    </source>
</reference>
<dbReference type="InterPro" id="IPR002509">
    <property type="entry name" value="NODB_dom"/>
</dbReference>
<dbReference type="GO" id="GO:0016810">
    <property type="term" value="F:hydrolase activity, acting on carbon-nitrogen (but not peptide) bonds"/>
    <property type="evidence" value="ECO:0007669"/>
    <property type="project" value="InterPro"/>
</dbReference>
<dbReference type="CDD" id="cd10979">
    <property type="entry name" value="CE4_PuuE_like"/>
    <property type="match status" value="1"/>
</dbReference>
<protein>
    <recommendedName>
        <fullName evidence="3">Chitooligosaccharide deacetylase</fullName>
    </recommendedName>
    <alternativeName>
        <fullName evidence="4">Nodulation protein B</fullName>
    </alternativeName>
</protein>
<name>A0A916S388_9HYPH</name>
<dbReference type="PANTHER" id="PTHR43123:SF4">
    <property type="entry name" value="POLYSACCHARIDE DEACETYLASE"/>
    <property type="match status" value="1"/>
</dbReference>
<evidence type="ECO:0000256" key="2">
    <source>
        <dbReference type="ARBA" id="ARBA00010973"/>
    </source>
</evidence>
<accession>A0A916S388</accession>
<organism evidence="6 7">
    <name type="scientific">Nitratireductor aestuarii</name>
    <dbReference type="NCBI Taxonomy" id="1735103"/>
    <lineage>
        <taxon>Bacteria</taxon>
        <taxon>Pseudomonadati</taxon>
        <taxon>Pseudomonadota</taxon>
        <taxon>Alphaproteobacteria</taxon>
        <taxon>Hyphomicrobiales</taxon>
        <taxon>Phyllobacteriaceae</taxon>
        <taxon>Nitratireductor</taxon>
    </lineage>
</organism>
<evidence type="ECO:0000259" key="5">
    <source>
        <dbReference type="Pfam" id="PF01522"/>
    </source>
</evidence>
<dbReference type="InterPro" id="IPR011330">
    <property type="entry name" value="Glyco_hydro/deAcase_b/a-brl"/>
</dbReference>
<comment type="similarity">
    <text evidence="2">Belongs to the polysaccharide deacetylase family.</text>
</comment>
<dbReference type="Gene3D" id="3.20.20.370">
    <property type="entry name" value="Glycoside hydrolase/deacetylase"/>
    <property type="match status" value="1"/>
</dbReference>
<sequence>MTSNPRIPFVLSTDRPALPAPDGKNIIVHLVVNVENWRFDSAMPRKLLTAPHGKDSVPDVPNFSWAEYGMRCGMPRIMDLLTELNLPSSCALNAGVIANYPRLSDRILEMGWEIIGHGLHQKALSAEVSEEEIIAEAIDKIEAFTGVDMKGWLGPGLRESPDTPDILKAHGVRYCCDWVLDDLPVWMETRHGPLIAMPYSLEINDSVLHAVQHNPSDELYERTVATLATFEAERHLGPRIMAIGLHPHLIGVPHRLGAFRRTLELLCDRSDTIFMTGNQIADWYEQHEPSSQAATPHTLSQAIS</sequence>
<feature type="domain" description="NodB homology" evidence="5">
    <location>
        <begin position="69"/>
        <end position="174"/>
    </location>
</feature>
<comment type="function">
    <text evidence="1">Is involved in generating a small heat-stable compound (Nod), an acylated oligomer of N-acetylglucosamine, that stimulates mitosis in various plant protoplasts.</text>
</comment>
<dbReference type="Proteomes" id="UP000636264">
    <property type="component" value="Unassembled WGS sequence"/>
</dbReference>
<dbReference type="Pfam" id="PF01522">
    <property type="entry name" value="Polysacc_deac_1"/>
    <property type="match status" value="1"/>
</dbReference>
<dbReference type="PANTHER" id="PTHR43123">
    <property type="entry name" value="POLYSACCHARIDE DEACETYLASE-RELATED"/>
    <property type="match status" value="1"/>
</dbReference>
<dbReference type="RefSeq" id="WP_188722640.1">
    <property type="nucleotide sequence ID" value="NZ_BMIF01000016.1"/>
</dbReference>
<keyword evidence="7" id="KW-1185">Reference proteome</keyword>
<gene>
    <name evidence="6" type="ORF">GCM10011385_37460</name>
</gene>
<evidence type="ECO:0000256" key="4">
    <source>
        <dbReference type="ARBA" id="ARBA00032976"/>
    </source>
</evidence>
<dbReference type="EMBL" id="BMIF01000016">
    <property type="protein sequence ID" value="GGA79734.1"/>
    <property type="molecule type" value="Genomic_DNA"/>
</dbReference>